<reference evidence="9" key="1">
    <citation type="submission" date="2022-11" db="EMBL/GenBank/DDBJ databases">
        <title>Complete genome sequence of Methanogenium organophilum DSM 3596.</title>
        <authorList>
            <person name="Chen S.-C."/>
            <person name="Lai S.-J."/>
            <person name="You Y.-T."/>
        </authorList>
    </citation>
    <scope>NUCLEOTIDE SEQUENCE</scope>
    <source>
        <strain evidence="9">DSM 3596</strain>
    </source>
</reference>
<dbReference type="InterPro" id="IPR003594">
    <property type="entry name" value="HATPase_dom"/>
</dbReference>
<name>A0A9X9T6A2_METOG</name>
<evidence type="ECO:0000259" key="7">
    <source>
        <dbReference type="PROSITE" id="PS50112"/>
    </source>
</evidence>
<dbReference type="InterPro" id="IPR052162">
    <property type="entry name" value="Sensor_kinase/Photoreceptor"/>
</dbReference>
<sequence length="963" mass="106277">MESEYSGHTMGEGAIPVAGFSSNGQLLFSNAAFHRIAEPKTGGDFGMAAGDGKSFLAAVRKACNGTTCSLQAELEPSGIMASFSLFPSSNESGPFALAVVIPDEGGGSVGARHEIAEDTFSGNGDESVFIADAERRILEVNESACQRFGYSREEMLSLRIDDIIAPRCRDATPARHASLLRNGGGSFENLHITHDGRVFPVEVYSTVIRYEGKPAILSISKAITEARMGNPDNEALREMEKKYRSFFDAAQEGFIVADSDGVVLDINERFATLLRQPKRAVIGHSFFSFFARTGSYDPESLIRSVIENGCVRFEGEVISPVGGNPVIAMECCPILLQGEQCIRIIARDTSRPSDEEEPMCPSGIYLSAFDISGTGLVIVDRNNRIIRANHEFERIIGASADEMMARQWMDFVEDPTLLTVAKEADISRKHEEFCLENHEITLRTKNGNIVPSVLSVRSIPGTTMNIASVQDISHQCETIGRLSEHREMFALLFSSMCEAFVLLDEAYEIRMWNTAAEEMFGYAEDDVTGKNIFPLLFSLGPEDGKRIFQRFLKPDATSSGRTPAELFLSTKEGGAVHTEASVSRFTHKGNSYLLLIIRDNTERYRFVESLTEREEFLRFAIDAARVGIWDYDLEEDVYSLSEDVYALLSLAGPQISPSHVSSDAWRAIMHPDDVLTAESVNLAIMSGTVADLDLELRLKTAGGTWNWFALEGKVIEYDSTGCPQRVVGIIRDVQDKKQAESAIREANRKLSLLAGVTRHDILNQIQGLLFYSEEMKSGEYTVDEMVVMAGKINEMTETINRQITRTRNYDTLGTEPPEWQNVHYLADEIVAGMDDLGLLYLNECPMVEIYADFLFAEVLRTIVENCTQHAVGATTLTIRFEETDDAGLITIEDDGCGIPLKNKEMIFSHGFSKGAGGGLFIAREIAGVTGIELYETGEVGSGARFALRIPKSGYRFTDVEDAE</sequence>
<evidence type="ECO:0000256" key="4">
    <source>
        <dbReference type="ARBA" id="ARBA00022679"/>
    </source>
</evidence>
<dbReference type="Pfam" id="PF02518">
    <property type="entry name" value="HATPase_c"/>
    <property type="match status" value="1"/>
</dbReference>
<dbReference type="SUPFAM" id="SSF55874">
    <property type="entry name" value="ATPase domain of HSP90 chaperone/DNA topoisomerase II/histidine kinase"/>
    <property type="match status" value="1"/>
</dbReference>
<dbReference type="InterPro" id="IPR005467">
    <property type="entry name" value="His_kinase_dom"/>
</dbReference>
<evidence type="ECO:0000256" key="5">
    <source>
        <dbReference type="ARBA" id="ARBA00022777"/>
    </source>
</evidence>
<evidence type="ECO:0000313" key="10">
    <source>
        <dbReference type="Proteomes" id="UP001163096"/>
    </source>
</evidence>
<feature type="domain" description="PAS" evidence="7">
    <location>
        <begin position="485"/>
        <end position="543"/>
    </location>
</feature>
<dbReference type="PANTHER" id="PTHR43304:SF1">
    <property type="entry name" value="PAC DOMAIN-CONTAINING PROTEIN"/>
    <property type="match status" value="1"/>
</dbReference>
<dbReference type="PRINTS" id="PR00344">
    <property type="entry name" value="BCTRLSENSOR"/>
</dbReference>
<dbReference type="Pfam" id="PF08448">
    <property type="entry name" value="PAS_4"/>
    <property type="match status" value="1"/>
</dbReference>
<dbReference type="Proteomes" id="UP001163096">
    <property type="component" value="Chromosome"/>
</dbReference>
<evidence type="ECO:0000313" key="9">
    <source>
        <dbReference type="EMBL" id="WAI00188.1"/>
    </source>
</evidence>
<dbReference type="EMBL" id="CP113361">
    <property type="protein sequence ID" value="WAI00188.1"/>
    <property type="molecule type" value="Genomic_DNA"/>
</dbReference>
<dbReference type="InterPro" id="IPR001610">
    <property type="entry name" value="PAC"/>
</dbReference>
<evidence type="ECO:0000259" key="6">
    <source>
        <dbReference type="PROSITE" id="PS50109"/>
    </source>
</evidence>
<dbReference type="Pfam" id="PF08447">
    <property type="entry name" value="PAS_3"/>
    <property type="match status" value="1"/>
</dbReference>
<keyword evidence="4" id="KW-0808">Transferase</keyword>
<feature type="domain" description="PAC" evidence="8">
    <location>
        <begin position="692"/>
        <end position="745"/>
    </location>
</feature>
<accession>A0A9X9T6A2</accession>
<keyword evidence="10" id="KW-1185">Reference proteome</keyword>
<dbReference type="Gene3D" id="3.30.565.10">
    <property type="entry name" value="Histidine kinase-like ATPase, C-terminal domain"/>
    <property type="match status" value="1"/>
</dbReference>
<feature type="domain" description="PAS" evidence="7">
    <location>
        <begin position="128"/>
        <end position="183"/>
    </location>
</feature>
<proteinExistence type="predicted"/>
<dbReference type="CDD" id="cd00130">
    <property type="entry name" value="PAS"/>
    <property type="match status" value="4"/>
</dbReference>
<dbReference type="PANTHER" id="PTHR43304">
    <property type="entry name" value="PHYTOCHROME-LIKE PROTEIN CPH1"/>
    <property type="match status" value="1"/>
</dbReference>
<dbReference type="PROSITE" id="PS50113">
    <property type="entry name" value="PAC"/>
    <property type="match status" value="1"/>
</dbReference>
<dbReference type="RefSeq" id="WP_268185361.1">
    <property type="nucleotide sequence ID" value="NZ_CP113361.1"/>
</dbReference>
<dbReference type="InterPro" id="IPR013655">
    <property type="entry name" value="PAS_fold_3"/>
</dbReference>
<protein>
    <recommendedName>
        <fullName evidence="2">histidine kinase</fullName>
        <ecNumber evidence="2">2.7.13.3</ecNumber>
    </recommendedName>
</protein>
<dbReference type="InterPro" id="IPR013656">
    <property type="entry name" value="PAS_4"/>
</dbReference>
<dbReference type="NCBIfam" id="TIGR00229">
    <property type="entry name" value="sensory_box"/>
    <property type="match status" value="4"/>
</dbReference>
<dbReference type="Gene3D" id="3.30.450.20">
    <property type="entry name" value="PAS domain"/>
    <property type="match status" value="5"/>
</dbReference>
<feature type="domain" description="PAS" evidence="7">
    <location>
        <begin position="239"/>
        <end position="309"/>
    </location>
</feature>
<organism evidence="9 10">
    <name type="scientific">Methanogenium organophilum</name>
    <dbReference type="NCBI Taxonomy" id="2199"/>
    <lineage>
        <taxon>Archaea</taxon>
        <taxon>Methanobacteriati</taxon>
        <taxon>Methanobacteriota</taxon>
        <taxon>Stenosarchaea group</taxon>
        <taxon>Methanomicrobia</taxon>
        <taxon>Methanomicrobiales</taxon>
        <taxon>Methanomicrobiaceae</taxon>
        <taxon>Methanogenium</taxon>
    </lineage>
</organism>
<dbReference type="InterPro" id="IPR004358">
    <property type="entry name" value="Sig_transdc_His_kin-like_C"/>
</dbReference>
<dbReference type="EC" id="2.7.13.3" evidence="2"/>
<feature type="domain" description="Histidine kinase" evidence="6">
    <location>
        <begin position="855"/>
        <end position="953"/>
    </location>
</feature>
<dbReference type="SMART" id="SM00387">
    <property type="entry name" value="HATPase_c"/>
    <property type="match status" value="1"/>
</dbReference>
<comment type="catalytic activity">
    <reaction evidence="1">
        <text>ATP + protein L-histidine = ADP + protein N-phospho-L-histidine.</text>
        <dbReference type="EC" id="2.7.13.3"/>
    </reaction>
</comment>
<dbReference type="KEGG" id="mou:OU421_07020"/>
<dbReference type="SMART" id="SM00091">
    <property type="entry name" value="PAS"/>
    <property type="match status" value="5"/>
</dbReference>
<keyword evidence="5 9" id="KW-0418">Kinase</keyword>
<keyword evidence="3" id="KW-0597">Phosphoprotein</keyword>
<dbReference type="PROSITE" id="PS50109">
    <property type="entry name" value="HIS_KIN"/>
    <property type="match status" value="1"/>
</dbReference>
<evidence type="ECO:0000259" key="8">
    <source>
        <dbReference type="PROSITE" id="PS50113"/>
    </source>
</evidence>
<dbReference type="AlphaFoldDB" id="A0A9X9T6A2"/>
<gene>
    <name evidence="9" type="ORF">OU421_07020</name>
</gene>
<dbReference type="GeneID" id="76834840"/>
<dbReference type="InterPro" id="IPR000700">
    <property type="entry name" value="PAS-assoc_C"/>
</dbReference>
<dbReference type="CDD" id="cd00075">
    <property type="entry name" value="HATPase"/>
    <property type="match status" value="1"/>
</dbReference>
<dbReference type="PROSITE" id="PS50112">
    <property type="entry name" value="PAS"/>
    <property type="match status" value="3"/>
</dbReference>
<evidence type="ECO:0000256" key="1">
    <source>
        <dbReference type="ARBA" id="ARBA00000085"/>
    </source>
</evidence>
<dbReference type="GO" id="GO:0004673">
    <property type="term" value="F:protein histidine kinase activity"/>
    <property type="evidence" value="ECO:0007669"/>
    <property type="project" value="UniProtKB-EC"/>
</dbReference>
<evidence type="ECO:0000256" key="3">
    <source>
        <dbReference type="ARBA" id="ARBA00022553"/>
    </source>
</evidence>
<dbReference type="SUPFAM" id="SSF55785">
    <property type="entry name" value="PYP-like sensor domain (PAS domain)"/>
    <property type="match status" value="5"/>
</dbReference>
<evidence type="ECO:0000256" key="2">
    <source>
        <dbReference type="ARBA" id="ARBA00012438"/>
    </source>
</evidence>
<dbReference type="SMART" id="SM00086">
    <property type="entry name" value="PAC"/>
    <property type="match status" value="4"/>
</dbReference>
<dbReference type="InterPro" id="IPR036890">
    <property type="entry name" value="HATPase_C_sf"/>
</dbReference>
<dbReference type="InterPro" id="IPR035965">
    <property type="entry name" value="PAS-like_dom_sf"/>
</dbReference>
<dbReference type="Pfam" id="PF13426">
    <property type="entry name" value="PAS_9"/>
    <property type="match status" value="3"/>
</dbReference>
<dbReference type="InterPro" id="IPR000014">
    <property type="entry name" value="PAS"/>
</dbReference>